<name>S4PDK7_9NEOP</name>
<reference evidence="1" key="1">
    <citation type="journal article" date="2013" name="BMC Genomics">
        <title>Unscrambling butterfly oogenesis.</title>
        <authorList>
            <person name="Carter J.M."/>
            <person name="Baker S.C."/>
            <person name="Pink R."/>
            <person name="Carter D.R."/>
            <person name="Collins A."/>
            <person name="Tomlin J."/>
            <person name="Gibbs M."/>
            <person name="Breuker C.J."/>
        </authorList>
    </citation>
    <scope>NUCLEOTIDE SEQUENCE</scope>
    <source>
        <tissue evidence="1">Ovary</tissue>
    </source>
</reference>
<accession>S4PDK7</accession>
<proteinExistence type="predicted"/>
<dbReference type="AlphaFoldDB" id="S4PDK7"/>
<reference evidence="1" key="2">
    <citation type="submission" date="2013-05" db="EMBL/GenBank/DDBJ databases">
        <authorList>
            <person name="Carter J.-M."/>
            <person name="Baker S.C."/>
            <person name="Pink R."/>
            <person name="Carter D.R.F."/>
            <person name="Collins A."/>
            <person name="Tomlin J."/>
            <person name="Gibbs M."/>
            <person name="Breuker C.J."/>
        </authorList>
    </citation>
    <scope>NUCLEOTIDE SEQUENCE</scope>
    <source>
        <tissue evidence="1">Ovary</tissue>
    </source>
</reference>
<sequence length="392" mass="43927">MSPKNTTNKLRVRKGRSVVHKNLEDNYGAVVIANHEALAQVLEQVQQSAAMQPSLRGLKACTNLRWSDFSIQQNKTYTKAGKRFFYPALWKSNQGQVNVTLMLYKEQMVSQMVCQSVQPTTLSLNAITEFCDLVPLQQFGEEGEDLVQATIVVLAHANVDTIQSYGEDLHSETAKDNQPTDQIHEAIFMMLQLINGLKCLQARGVEEIPESLTSFIVLREVQPTHGSTMNLPSPDDRLSSLSAPKTNCYGRLCILQGLTDDMNCSKSTDEDLSSLCKCATKATEILLPRDKLTPLIKEILHEERAVSLNQAKSVLEFMLWAPFDVVQGVPAEERELSLQRWLDLERATVLHGLVRTRVQLNVFEQLHLMFLVRSTAKAMCDASVLLEKANVI</sequence>
<dbReference type="EMBL" id="GAIX01007450">
    <property type="protein sequence ID" value="JAA85110.1"/>
    <property type="molecule type" value="Transcribed_RNA"/>
</dbReference>
<organism evidence="1">
    <name type="scientific">Pararge aegeria</name>
    <name type="common">speckled wood butterfly</name>
    <dbReference type="NCBI Taxonomy" id="116150"/>
    <lineage>
        <taxon>Eukaryota</taxon>
        <taxon>Metazoa</taxon>
        <taxon>Ecdysozoa</taxon>
        <taxon>Arthropoda</taxon>
        <taxon>Hexapoda</taxon>
        <taxon>Insecta</taxon>
        <taxon>Pterygota</taxon>
        <taxon>Neoptera</taxon>
        <taxon>Endopterygota</taxon>
        <taxon>Lepidoptera</taxon>
        <taxon>Glossata</taxon>
        <taxon>Ditrysia</taxon>
        <taxon>Papilionoidea</taxon>
        <taxon>Nymphalidae</taxon>
        <taxon>Satyrinae</taxon>
        <taxon>Satyrini</taxon>
        <taxon>Parargina</taxon>
        <taxon>Pararge</taxon>
    </lineage>
</organism>
<evidence type="ECO:0000313" key="1">
    <source>
        <dbReference type="EMBL" id="JAA85110.1"/>
    </source>
</evidence>
<dbReference type="PANTHER" id="PTHR37970:SF1">
    <property type="entry name" value="SERINE-RICH ADHESIN FOR PLATELETS"/>
    <property type="match status" value="1"/>
</dbReference>
<protein>
    <submittedName>
        <fullName evidence="1">Uncharacterized protein</fullName>
    </submittedName>
</protein>
<dbReference type="PANTHER" id="PTHR37970">
    <property type="entry name" value="PROTEIN CBG08587"/>
    <property type="match status" value="1"/>
</dbReference>